<evidence type="ECO:0000259" key="2">
    <source>
        <dbReference type="Pfam" id="PF01593"/>
    </source>
</evidence>
<dbReference type="InParanoid" id="W3WTK6"/>
<dbReference type="Pfam" id="PF01593">
    <property type="entry name" value="Amino_oxidase"/>
    <property type="match status" value="1"/>
</dbReference>
<dbReference type="STRING" id="1229662.W3WTK6"/>
<dbReference type="eggNOG" id="ENOG502QTMD">
    <property type="taxonomic scope" value="Eukaryota"/>
</dbReference>
<dbReference type="Gene3D" id="1.10.10.1620">
    <property type="match status" value="1"/>
</dbReference>
<dbReference type="GO" id="GO:0001716">
    <property type="term" value="F:L-amino-acid oxidase activity"/>
    <property type="evidence" value="ECO:0007669"/>
    <property type="project" value="TreeGrafter"/>
</dbReference>
<dbReference type="Proteomes" id="UP000030651">
    <property type="component" value="Unassembled WGS sequence"/>
</dbReference>
<dbReference type="OrthoDB" id="7777654at2759"/>
<dbReference type="GeneID" id="19276062"/>
<sequence length="818" mass="93159">MAQLRHSHKLETGYESAIACPSPGISPSRSRYVARRALEKDLANLKARVAAIPDEQKRILTPDLAINDDARIRDVVDQTKYWTGPGVIAPEPGKFKVGIVGAGVAGLFSAMLFDWLNDMVPDLHIDYDILEAAKPERLGGRLYTHYFSETTDRQKENGWVNHDYYDVGAMRYPDNDIMQRTFKLFTLLGMNKLEPGQKEKVEDLIRYYMKDGENKGDPGVCPAYFNNVRTVGRIFDPPLSAEHPPCDPYNLNSGLPEGDKIPENLLGKNPSDLVEKALSPMLVIVKFTIDEQIKAKEENREVHDPAFWDSLMMKIDHMSTRQYLALLTSVDHVPKEWECFLERFHKKYCEEEGYEKWEPPSYNYNTIEWLETATYGTGWYDQALSEAVLEELDFDTKKDPTKWWCISGGTQYVPRAMAEKIAEKNKKIQFNSQVIAMNANVTDHMEKQKKKEHAPVTITIEKSYPGTQQPSETRKEEYLAVFNSTTLAAMQRMDLQNAGLLWGTKQAIRALGYGASCKVAIKFRTPWWQLKPYCINMGSLSRTDLPLRVCVYPSYNIEKLEGHERWYNDGKYNESVLLCSYTWGQDAQRIGSLISRDDPKDWQEGEEKDKQLKSLLLRNLALLHATDSSDESYKALLDKLEYEYVCHHAWDWHRDENMSGAFAYFGPSQFSEMWQEIIKPNAFGQLFLVGEAASSHHAWIVGALESVVRAAYLLFEGLQSGAPDFVPYRQAMQLLSSGTFDGQAKDKAGKESPFWPLPAEMPRRQEGVKRKAPQTDLPKEAVARDRPLTYPAAVAALSRVECFFEIGVPKTLKPTEVA</sequence>
<dbReference type="AlphaFoldDB" id="W3WTK6"/>
<dbReference type="SUPFAM" id="SSF51905">
    <property type="entry name" value="FAD/NAD(P)-binding domain"/>
    <property type="match status" value="1"/>
</dbReference>
<dbReference type="InterPro" id="IPR036188">
    <property type="entry name" value="FAD/NAD-bd_sf"/>
</dbReference>
<evidence type="ECO:0000256" key="1">
    <source>
        <dbReference type="SAM" id="MobiDB-lite"/>
    </source>
</evidence>
<gene>
    <name evidence="3" type="ORF">PFICI_11049</name>
</gene>
<evidence type="ECO:0000313" key="3">
    <source>
        <dbReference type="EMBL" id="ETS77175.1"/>
    </source>
</evidence>
<dbReference type="EMBL" id="KI912116">
    <property type="protein sequence ID" value="ETS77175.1"/>
    <property type="molecule type" value="Genomic_DNA"/>
</dbReference>
<dbReference type="Gene3D" id="3.90.660.10">
    <property type="match status" value="1"/>
</dbReference>
<dbReference type="PANTHER" id="PTHR10742">
    <property type="entry name" value="FLAVIN MONOAMINE OXIDASE"/>
    <property type="match status" value="1"/>
</dbReference>
<keyword evidence="4" id="KW-1185">Reference proteome</keyword>
<dbReference type="KEGG" id="pfy:PFICI_11049"/>
<evidence type="ECO:0000313" key="4">
    <source>
        <dbReference type="Proteomes" id="UP000030651"/>
    </source>
</evidence>
<feature type="domain" description="Amine oxidase" evidence="2">
    <location>
        <begin position="127"/>
        <end position="712"/>
    </location>
</feature>
<dbReference type="InterPro" id="IPR002937">
    <property type="entry name" value="Amino_oxidase"/>
</dbReference>
<dbReference type="InterPro" id="IPR050281">
    <property type="entry name" value="Flavin_monoamine_oxidase"/>
</dbReference>
<accession>W3WTK6</accession>
<dbReference type="PANTHER" id="PTHR10742:SF342">
    <property type="entry name" value="AMINE OXIDASE"/>
    <property type="match status" value="1"/>
</dbReference>
<feature type="region of interest" description="Disordered" evidence="1">
    <location>
        <begin position="741"/>
        <end position="782"/>
    </location>
</feature>
<dbReference type="HOGENOM" id="CLU_004498_8_1_1"/>
<reference evidence="4" key="1">
    <citation type="journal article" date="2015" name="BMC Genomics">
        <title>Genomic and transcriptomic analysis of the endophytic fungus Pestalotiopsis fici reveals its lifestyle and high potential for synthesis of natural products.</title>
        <authorList>
            <person name="Wang X."/>
            <person name="Zhang X."/>
            <person name="Liu L."/>
            <person name="Xiang M."/>
            <person name="Wang W."/>
            <person name="Sun X."/>
            <person name="Che Y."/>
            <person name="Guo L."/>
            <person name="Liu G."/>
            <person name="Guo L."/>
            <person name="Wang C."/>
            <person name="Yin W.B."/>
            <person name="Stadler M."/>
            <person name="Zhang X."/>
            <person name="Liu X."/>
        </authorList>
    </citation>
    <scope>NUCLEOTIDE SEQUENCE [LARGE SCALE GENOMIC DNA]</scope>
    <source>
        <strain evidence="4">W106-1 / CGMCC3.15140</strain>
    </source>
</reference>
<proteinExistence type="predicted"/>
<dbReference type="SUPFAM" id="SSF54373">
    <property type="entry name" value="FAD-linked reductases, C-terminal domain"/>
    <property type="match status" value="1"/>
</dbReference>
<dbReference type="GO" id="GO:0009063">
    <property type="term" value="P:amino acid catabolic process"/>
    <property type="evidence" value="ECO:0007669"/>
    <property type="project" value="TreeGrafter"/>
</dbReference>
<name>W3WTK6_PESFW</name>
<dbReference type="OMA" id="SSSHHAW"/>
<protein>
    <recommendedName>
        <fullName evidence="2">Amine oxidase domain-containing protein</fullName>
    </recommendedName>
</protein>
<organism evidence="3 4">
    <name type="scientific">Pestalotiopsis fici (strain W106-1 / CGMCC3.15140)</name>
    <dbReference type="NCBI Taxonomy" id="1229662"/>
    <lineage>
        <taxon>Eukaryota</taxon>
        <taxon>Fungi</taxon>
        <taxon>Dikarya</taxon>
        <taxon>Ascomycota</taxon>
        <taxon>Pezizomycotina</taxon>
        <taxon>Sordariomycetes</taxon>
        <taxon>Xylariomycetidae</taxon>
        <taxon>Amphisphaeriales</taxon>
        <taxon>Sporocadaceae</taxon>
        <taxon>Pestalotiopsis</taxon>
    </lineage>
</organism>
<dbReference type="RefSeq" id="XP_007837821.1">
    <property type="nucleotide sequence ID" value="XM_007839630.1"/>
</dbReference>